<dbReference type="GO" id="GO:0005663">
    <property type="term" value="C:DNA replication factor C complex"/>
    <property type="evidence" value="ECO:0007669"/>
    <property type="project" value="TreeGrafter"/>
</dbReference>
<keyword evidence="1" id="KW-0235">DNA replication</keyword>
<dbReference type="InterPro" id="IPR027417">
    <property type="entry name" value="P-loop_NTPase"/>
</dbReference>
<keyword evidence="2" id="KW-0547">Nucleotide-binding</keyword>
<dbReference type="Pfam" id="PF00004">
    <property type="entry name" value="AAA"/>
    <property type="match status" value="1"/>
</dbReference>
<dbReference type="PANTHER" id="PTHR11669:SF20">
    <property type="entry name" value="REPLICATION FACTOR C SUBUNIT 4"/>
    <property type="match status" value="1"/>
</dbReference>
<evidence type="ECO:0000256" key="2">
    <source>
        <dbReference type="ARBA" id="ARBA00022741"/>
    </source>
</evidence>
<keyword evidence="3" id="KW-0067">ATP-binding</keyword>
<dbReference type="CDD" id="cd00009">
    <property type="entry name" value="AAA"/>
    <property type="match status" value="1"/>
</dbReference>
<dbReference type="AlphaFoldDB" id="A0A0F9MR51"/>
<dbReference type="InterPro" id="IPR003959">
    <property type="entry name" value="ATPase_AAA_core"/>
</dbReference>
<dbReference type="InterPro" id="IPR003593">
    <property type="entry name" value="AAA+_ATPase"/>
</dbReference>
<dbReference type="GO" id="GO:0016887">
    <property type="term" value="F:ATP hydrolysis activity"/>
    <property type="evidence" value="ECO:0007669"/>
    <property type="project" value="InterPro"/>
</dbReference>
<evidence type="ECO:0000259" key="4">
    <source>
        <dbReference type="SMART" id="SM00382"/>
    </source>
</evidence>
<dbReference type="EMBL" id="LAZR01005212">
    <property type="protein sequence ID" value="KKN01877.1"/>
    <property type="molecule type" value="Genomic_DNA"/>
</dbReference>
<evidence type="ECO:0000256" key="1">
    <source>
        <dbReference type="ARBA" id="ARBA00022705"/>
    </source>
</evidence>
<reference evidence="5" key="1">
    <citation type="journal article" date="2015" name="Nature">
        <title>Complex archaea that bridge the gap between prokaryotes and eukaryotes.</title>
        <authorList>
            <person name="Spang A."/>
            <person name="Saw J.H."/>
            <person name="Jorgensen S.L."/>
            <person name="Zaremba-Niedzwiedzka K."/>
            <person name="Martijn J."/>
            <person name="Lind A.E."/>
            <person name="van Eijk R."/>
            <person name="Schleper C."/>
            <person name="Guy L."/>
            <person name="Ettema T.J."/>
        </authorList>
    </citation>
    <scope>NUCLEOTIDE SEQUENCE</scope>
</reference>
<organism evidence="5">
    <name type="scientific">marine sediment metagenome</name>
    <dbReference type="NCBI Taxonomy" id="412755"/>
    <lineage>
        <taxon>unclassified sequences</taxon>
        <taxon>metagenomes</taxon>
        <taxon>ecological metagenomes</taxon>
    </lineage>
</organism>
<comment type="caution">
    <text evidence="5">The sequence shown here is derived from an EMBL/GenBank/DDBJ whole genome shotgun (WGS) entry which is preliminary data.</text>
</comment>
<protein>
    <recommendedName>
        <fullName evidence="4">AAA+ ATPase domain-containing protein</fullName>
    </recommendedName>
</protein>
<dbReference type="SMART" id="SM00382">
    <property type="entry name" value="AAA"/>
    <property type="match status" value="1"/>
</dbReference>
<dbReference type="GO" id="GO:0006281">
    <property type="term" value="P:DNA repair"/>
    <property type="evidence" value="ECO:0007669"/>
    <property type="project" value="TreeGrafter"/>
</dbReference>
<dbReference type="InterPro" id="IPR050238">
    <property type="entry name" value="DNA_Rep/Repair_Clamp_Loader"/>
</dbReference>
<evidence type="ECO:0000256" key="3">
    <source>
        <dbReference type="ARBA" id="ARBA00022840"/>
    </source>
</evidence>
<name>A0A0F9MR51_9ZZZZ</name>
<evidence type="ECO:0000313" key="5">
    <source>
        <dbReference type="EMBL" id="KKN01877.1"/>
    </source>
</evidence>
<gene>
    <name evidence="5" type="ORF">LCGC14_1123290</name>
</gene>
<feature type="domain" description="AAA+ ATPase" evidence="4">
    <location>
        <begin position="38"/>
        <end position="160"/>
    </location>
</feature>
<dbReference type="GO" id="GO:0005524">
    <property type="term" value="F:ATP binding"/>
    <property type="evidence" value="ECO:0007669"/>
    <property type="project" value="UniProtKB-KW"/>
</dbReference>
<dbReference type="SUPFAM" id="SSF52540">
    <property type="entry name" value="P-loop containing nucleoside triphosphate hydrolases"/>
    <property type="match status" value="1"/>
</dbReference>
<proteinExistence type="predicted"/>
<dbReference type="Gene3D" id="3.40.50.300">
    <property type="entry name" value="P-loop containing nucleotide triphosphate hydrolases"/>
    <property type="match status" value="1"/>
</dbReference>
<dbReference type="PANTHER" id="PTHR11669">
    <property type="entry name" value="REPLICATION FACTOR C / DNA POLYMERASE III GAMMA-TAU SUBUNIT"/>
    <property type="match status" value="1"/>
</dbReference>
<dbReference type="GO" id="GO:0003689">
    <property type="term" value="F:DNA clamp loader activity"/>
    <property type="evidence" value="ECO:0007669"/>
    <property type="project" value="TreeGrafter"/>
</dbReference>
<dbReference type="GO" id="GO:0006261">
    <property type="term" value="P:DNA-templated DNA replication"/>
    <property type="evidence" value="ECO:0007669"/>
    <property type="project" value="TreeGrafter"/>
</dbReference>
<sequence>MSEEVELWMEKYRPKTLDEVIDQTKIKNSCRNYIKSGKFPHLIFSGPAGVGKTTIAKIIASDVSGTGNTMILNASDENSIKVMRGPVKEWVMSLGEYAGRLKTLILDEGDNITFQAQQAIRVILEDSSNYFRMILTCNYPNKIIDPIKSRCIEFKFSKIPSKLIIKRLWEVNKEQHIELTLTQIKKIVLVYSGDMRKCYNVMNAVYLGAEFDVLIRNVNPILYLKLVASGNLRGIRDYLDKNIFGDRDMSFLINRCMEIIVSNIGNSKLEKIGITKGLINPLLKNLAEADYRLTNGTQYYSIAFWIALKIGEEKIT</sequence>
<accession>A0A0F9MR51</accession>